<proteinExistence type="predicted"/>
<name>A0ABX1VCZ8_9PLAN</name>
<protein>
    <submittedName>
        <fullName evidence="2">Uncharacterized protein</fullName>
    </submittedName>
</protein>
<dbReference type="RefSeq" id="WP_171184371.1">
    <property type="nucleotide sequence ID" value="NZ_WTPX01000020.1"/>
</dbReference>
<sequence length="171" mass="18505">MKWILSTVLASLVAFALVTADPTTLPASSARQSVIAPESFEGNNCRSRIAPDRPTFRDLIEEIGGDDDISVSGTVCWGPDWDERPLAPDVSRQVLAGLLAEPCPSLVCDCLVMPCPPKYTFNVRAESGAVHVEISSCGGLIANLGTERFGDEMWMSGAVTEQCRQVLDFDW</sequence>
<comment type="caution">
    <text evidence="2">The sequence shown here is derived from an EMBL/GenBank/DDBJ whole genome shotgun (WGS) entry which is preliminary data.</text>
</comment>
<reference evidence="2 3" key="1">
    <citation type="journal article" date="2020" name="Syst. Appl. Microbiol.">
        <title>Alienimonas chondri sp. nov., a novel planctomycete isolated from the biofilm of the red alga Chondrus crispus.</title>
        <authorList>
            <person name="Vitorino I."/>
            <person name="Albuquerque L."/>
            <person name="Wiegand S."/>
            <person name="Kallscheuer N."/>
            <person name="da Costa M.S."/>
            <person name="Lobo-da-Cunha A."/>
            <person name="Jogler C."/>
            <person name="Lage O.M."/>
        </authorList>
    </citation>
    <scope>NUCLEOTIDE SEQUENCE [LARGE SCALE GENOMIC DNA]</scope>
    <source>
        <strain evidence="2 3">LzC2</strain>
    </source>
</reference>
<gene>
    <name evidence="2" type="ORF">LzC2_09780</name>
</gene>
<keyword evidence="3" id="KW-1185">Reference proteome</keyword>
<accession>A0ABX1VCZ8</accession>
<evidence type="ECO:0000256" key="1">
    <source>
        <dbReference type="SAM" id="SignalP"/>
    </source>
</evidence>
<evidence type="ECO:0000313" key="2">
    <source>
        <dbReference type="EMBL" id="NNJ24916.1"/>
    </source>
</evidence>
<feature type="signal peptide" evidence="1">
    <location>
        <begin position="1"/>
        <end position="20"/>
    </location>
</feature>
<feature type="chain" id="PRO_5046915304" evidence="1">
    <location>
        <begin position="21"/>
        <end position="171"/>
    </location>
</feature>
<dbReference type="Proteomes" id="UP000609651">
    <property type="component" value="Unassembled WGS sequence"/>
</dbReference>
<dbReference type="EMBL" id="WTPX01000020">
    <property type="protein sequence ID" value="NNJ24916.1"/>
    <property type="molecule type" value="Genomic_DNA"/>
</dbReference>
<keyword evidence="1" id="KW-0732">Signal</keyword>
<evidence type="ECO:0000313" key="3">
    <source>
        <dbReference type="Proteomes" id="UP000609651"/>
    </source>
</evidence>
<organism evidence="2 3">
    <name type="scientific">Alienimonas chondri</name>
    <dbReference type="NCBI Taxonomy" id="2681879"/>
    <lineage>
        <taxon>Bacteria</taxon>
        <taxon>Pseudomonadati</taxon>
        <taxon>Planctomycetota</taxon>
        <taxon>Planctomycetia</taxon>
        <taxon>Planctomycetales</taxon>
        <taxon>Planctomycetaceae</taxon>
        <taxon>Alienimonas</taxon>
    </lineage>
</organism>